<dbReference type="Gene3D" id="2.30.42.10">
    <property type="match status" value="1"/>
</dbReference>
<dbReference type="OMA" id="FIHQMAD"/>
<gene>
    <name evidence="2" type="ORF">scyTo_0014305</name>
</gene>
<dbReference type="OrthoDB" id="10058001at2759"/>
<dbReference type="PROSITE" id="PS50106">
    <property type="entry name" value="PDZ"/>
    <property type="match status" value="1"/>
</dbReference>
<dbReference type="EMBL" id="BFAA01007625">
    <property type="protein sequence ID" value="GCB61246.1"/>
    <property type="molecule type" value="Genomic_DNA"/>
</dbReference>
<dbReference type="GO" id="GO:0005938">
    <property type="term" value="C:cell cortex"/>
    <property type="evidence" value="ECO:0007669"/>
    <property type="project" value="TreeGrafter"/>
</dbReference>
<organism evidence="2 3">
    <name type="scientific">Scyliorhinus torazame</name>
    <name type="common">Cloudy catshark</name>
    <name type="synonym">Catulus torazame</name>
    <dbReference type="NCBI Taxonomy" id="75743"/>
    <lineage>
        <taxon>Eukaryota</taxon>
        <taxon>Metazoa</taxon>
        <taxon>Chordata</taxon>
        <taxon>Craniata</taxon>
        <taxon>Vertebrata</taxon>
        <taxon>Chondrichthyes</taxon>
        <taxon>Elasmobranchii</taxon>
        <taxon>Galeomorphii</taxon>
        <taxon>Galeoidea</taxon>
        <taxon>Carcharhiniformes</taxon>
        <taxon>Scyliorhinidae</taxon>
        <taxon>Scyliorhinus</taxon>
    </lineage>
</organism>
<dbReference type="PANTHER" id="PTHR14102:SF12">
    <property type="entry name" value="CDNA SEQUENCE BC034090"/>
    <property type="match status" value="1"/>
</dbReference>
<dbReference type="SUPFAM" id="SSF50156">
    <property type="entry name" value="PDZ domain-like"/>
    <property type="match status" value="1"/>
</dbReference>
<dbReference type="GO" id="GO:0016324">
    <property type="term" value="C:apical plasma membrane"/>
    <property type="evidence" value="ECO:0007669"/>
    <property type="project" value="TreeGrafter"/>
</dbReference>
<feature type="domain" description="PDZ" evidence="1">
    <location>
        <begin position="77"/>
        <end position="143"/>
    </location>
</feature>
<comment type="caution">
    <text evidence="2">The sequence shown here is derived from an EMBL/GenBank/DDBJ whole genome shotgun (WGS) entry which is preliminary data.</text>
</comment>
<dbReference type="GO" id="GO:0007163">
    <property type="term" value="P:establishment or maintenance of cell polarity"/>
    <property type="evidence" value="ECO:0007669"/>
    <property type="project" value="TreeGrafter"/>
</dbReference>
<evidence type="ECO:0000313" key="3">
    <source>
        <dbReference type="Proteomes" id="UP000288216"/>
    </source>
</evidence>
<dbReference type="InterPro" id="IPR051741">
    <property type="entry name" value="PAR6_homolog"/>
</dbReference>
<proteinExistence type="predicted"/>
<reference evidence="2 3" key="1">
    <citation type="journal article" date="2018" name="Nat. Ecol. Evol.">
        <title>Shark genomes provide insights into elasmobranch evolution and the origin of vertebrates.</title>
        <authorList>
            <person name="Hara Y"/>
            <person name="Yamaguchi K"/>
            <person name="Onimaru K"/>
            <person name="Kadota M"/>
            <person name="Koyanagi M"/>
            <person name="Keeley SD"/>
            <person name="Tatsumi K"/>
            <person name="Tanaka K"/>
            <person name="Motone F"/>
            <person name="Kageyama Y"/>
            <person name="Nozu R"/>
            <person name="Adachi N"/>
            <person name="Nishimura O"/>
            <person name="Nakagawa R"/>
            <person name="Tanegashima C"/>
            <person name="Kiyatake I"/>
            <person name="Matsumoto R"/>
            <person name="Murakumo K"/>
            <person name="Nishida K"/>
            <person name="Terakita A"/>
            <person name="Kuratani S"/>
            <person name="Sato K"/>
            <person name="Hyodo S Kuraku.S."/>
        </authorList>
    </citation>
    <scope>NUCLEOTIDE SEQUENCE [LARGE SCALE GENOMIC DNA]</scope>
</reference>
<sequence length="165" mass="18796">VSPLAQLRKTASFQSLHFLQKKNRYSSYVVGEVAETSLGRSEAKPSGHRSITSLRVEDTRLPNHPRVTQTFADASFILELSKPAHGPFGFLISRSCGRLFIHQMADQYAEKLYAGLLELGDEILEINRERVEDLSFNEVNTLMLQDSTVSLWIRRHNGTRQQHEE</sequence>
<dbReference type="GO" id="GO:0060341">
    <property type="term" value="P:regulation of cellular localization"/>
    <property type="evidence" value="ECO:0007669"/>
    <property type="project" value="TreeGrafter"/>
</dbReference>
<evidence type="ECO:0000313" key="2">
    <source>
        <dbReference type="EMBL" id="GCB61246.1"/>
    </source>
</evidence>
<feature type="non-terminal residue" evidence="2">
    <location>
        <position position="1"/>
    </location>
</feature>
<dbReference type="Proteomes" id="UP000288216">
    <property type="component" value="Unassembled WGS sequence"/>
</dbReference>
<dbReference type="InterPro" id="IPR001478">
    <property type="entry name" value="PDZ"/>
</dbReference>
<dbReference type="PANTHER" id="PTHR14102">
    <property type="entry name" value="PAR-6-RELATED"/>
    <property type="match status" value="1"/>
</dbReference>
<dbReference type="InterPro" id="IPR036034">
    <property type="entry name" value="PDZ_sf"/>
</dbReference>
<dbReference type="STRING" id="75743.A0A401NK41"/>
<keyword evidence="3" id="KW-1185">Reference proteome</keyword>
<protein>
    <recommendedName>
        <fullName evidence="1">PDZ domain-containing protein</fullName>
    </recommendedName>
</protein>
<name>A0A401NK41_SCYTO</name>
<evidence type="ECO:0000259" key="1">
    <source>
        <dbReference type="PROSITE" id="PS50106"/>
    </source>
</evidence>
<dbReference type="GO" id="GO:0005634">
    <property type="term" value="C:nucleus"/>
    <property type="evidence" value="ECO:0007669"/>
    <property type="project" value="TreeGrafter"/>
</dbReference>
<dbReference type="GO" id="GO:0007098">
    <property type="term" value="P:centrosome cycle"/>
    <property type="evidence" value="ECO:0007669"/>
    <property type="project" value="TreeGrafter"/>
</dbReference>
<accession>A0A401NK41</accession>
<dbReference type="AlphaFoldDB" id="A0A401NK41"/>